<dbReference type="InterPro" id="IPR036047">
    <property type="entry name" value="F-box-like_dom_sf"/>
</dbReference>
<protein>
    <recommendedName>
        <fullName evidence="1">F-box domain-containing protein</fullName>
    </recommendedName>
</protein>
<dbReference type="SUPFAM" id="SSF81383">
    <property type="entry name" value="F-box domain"/>
    <property type="match status" value="1"/>
</dbReference>
<proteinExistence type="predicted"/>
<organism evidence="2 3">
    <name type="scientific">Gymnopilus junonius</name>
    <name type="common">Spectacular rustgill mushroom</name>
    <name type="synonym">Gymnopilus spectabilis subsp. junonius</name>
    <dbReference type="NCBI Taxonomy" id="109634"/>
    <lineage>
        <taxon>Eukaryota</taxon>
        <taxon>Fungi</taxon>
        <taxon>Dikarya</taxon>
        <taxon>Basidiomycota</taxon>
        <taxon>Agaricomycotina</taxon>
        <taxon>Agaricomycetes</taxon>
        <taxon>Agaricomycetidae</taxon>
        <taxon>Agaricales</taxon>
        <taxon>Agaricineae</taxon>
        <taxon>Hymenogastraceae</taxon>
        <taxon>Gymnopilus</taxon>
    </lineage>
</organism>
<dbReference type="Gene3D" id="1.20.1280.50">
    <property type="match status" value="1"/>
</dbReference>
<evidence type="ECO:0000259" key="1">
    <source>
        <dbReference type="PROSITE" id="PS50181"/>
    </source>
</evidence>
<gene>
    <name evidence="2" type="ORF">CPB84DRAFT_1765145</name>
</gene>
<dbReference type="CDD" id="cd09917">
    <property type="entry name" value="F-box_SF"/>
    <property type="match status" value="1"/>
</dbReference>
<sequence>MADVDASVCQTEDSQMDPSCLGVPPGFTDLSSFPFSYLDSTGVRTLYGIPPSEFDINYHSPIARGNYLTTSIQVGLRKQFCGRNRAVNVNLGALFDLPPDIILEAFSYLHPLDLYNLMQVTKAIRNILLDRNLSASVWKNAFRRNPIIWHYPPDVPPPKWVSLLFGPATCDFCPSKNAMPDFTYRRRLCKECLDRMCFPKEIIKENVVLLDMYPNEEETLFRLVRCTYRPDGMTYPSQKHYLEQPRYWIEDVHAKAEEMTPFLKALDAGIPGAAENYDAFKAKAFRENLQHIKHARSCHLWCLGVYQSYEGGTFSMRKTTFISRASKHIIRLGYKRDEIPGNVYNHCLEYFRNVKHIRFSKKDLHKYLPELENHVLKYREDRLKCERIRNRRRASRVIAPTSLSHTVNHIHQSG</sequence>
<keyword evidence="3" id="KW-1185">Reference proteome</keyword>
<dbReference type="PROSITE" id="PS50181">
    <property type="entry name" value="FBOX"/>
    <property type="match status" value="1"/>
</dbReference>
<evidence type="ECO:0000313" key="3">
    <source>
        <dbReference type="Proteomes" id="UP000724874"/>
    </source>
</evidence>
<dbReference type="InterPro" id="IPR001810">
    <property type="entry name" value="F-box_dom"/>
</dbReference>
<dbReference type="OrthoDB" id="2823912at2759"/>
<reference evidence="2" key="1">
    <citation type="submission" date="2020-11" db="EMBL/GenBank/DDBJ databases">
        <authorList>
            <consortium name="DOE Joint Genome Institute"/>
            <person name="Ahrendt S."/>
            <person name="Riley R."/>
            <person name="Andreopoulos W."/>
            <person name="LaButti K."/>
            <person name="Pangilinan J."/>
            <person name="Ruiz-duenas F.J."/>
            <person name="Barrasa J.M."/>
            <person name="Sanchez-Garcia M."/>
            <person name="Camarero S."/>
            <person name="Miyauchi S."/>
            <person name="Serrano A."/>
            <person name="Linde D."/>
            <person name="Babiker R."/>
            <person name="Drula E."/>
            <person name="Ayuso-Fernandez I."/>
            <person name="Pacheco R."/>
            <person name="Padilla G."/>
            <person name="Ferreira P."/>
            <person name="Barriuso J."/>
            <person name="Kellner H."/>
            <person name="Castanera R."/>
            <person name="Alfaro M."/>
            <person name="Ramirez L."/>
            <person name="Pisabarro A.G."/>
            <person name="Kuo A."/>
            <person name="Tritt A."/>
            <person name="Lipzen A."/>
            <person name="He G."/>
            <person name="Yan M."/>
            <person name="Ng V."/>
            <person name="Cullen D."/>
            <person name="Martin F."/>
            <person name="Rosso M.-N."/>
            <person name="Henrissat B."/>
            <person name="Hibbett D."/>
            <person name="Martinez A.T."/>
            <person name="Grigoriev I.V."/>
        </authorList>
    </citation>
    <scope>NUCLEOTIDE SEQUENCE</scope>
    <source>
        <strain evidence="2">AH 44721</strain>
    </source>
</reference>
<name>A0A9P5NYZ3_GYMJU</name>
<dbReference type="EMBL" id="JADNYJ010000008">
    <property type="protein sequence ID" value="KAF8909663.1"/>
    <property type="molecule type" value="Genomic_DNA"/>
</dbReference>
<dbReference type="AlphaFoldDB" id="A0A9P5NYZ3"/>
<feature type="domain" description="F-box" evidence="1">
    <location>
        <begin position="91"/>
        <end position="141"/>
    </location>
</feature>
<accession>A0A9P5NYZ3</accession>
<dbReference type="Proteomes" id="UP000724874">
    <property type="component" value="Unassembled WGS sequence"/>
</dbReference>
<dbReference type="Pfam" id="PF12937">
    <property type="entry name" value="F-box-like"/>
    <property type="match status" value="1"/>
</dbReference>
<comment type="caution">
    <text evidence="2">The sequence shown here is derived from an EMBL/GenBank/DDBJ whole genome shotgun (WGS) entry which is preliminary data.</text>
</comment>
<evidence type="ECO:0000313" key="2">
    <source>
        <dbReference type="EMBL" id="KAF8909663.1"/>
    </source>
</evidence>